<dbReference type="AlphaFoldDB" id="A0A7V1LPD4"/>
<dbReference type="InterPro" id="IPR012292">
    <property type="entry name" value="Globin/Proto"/>
</dbReference>
<gene>
    <name evidence="1" type="ORF">ENJ10_13015</name>
</gene>
<comment type="caution">
    <text evidence="1">The sequence shown here is derived from an EMBL/GenBank/DDBJ whole genome shotgun (WGS) entry which is preliminary data.</text>
</comment>
<protein>
    <submittedName>
        <fullName evidence="1">Group III truncated hemoglobin</fullName>
    </submittedName>
</protein>
<name>A0A7V1LPD4_CALAY</name>
<evidence type="ECO:0000313" key="1">
    <source>
        <dbReference type="EMBL" id="HED11605.1"/>
    </source>
</evidence>
<dbReference type="SUPFAM" id="SSF46458">
    <property type="entry name" value="Globin-like"/>
    <property type="match status" value="1"/>
</dbReference>
<dbReference type="GO" id="GO:0019825">
    <property type="term" value="F:oxygen binding"/>
    <property type="evidence" value="ECO:0007669"/>
    <property type="project" value="InterPro"/>
</dbReference>
<dbReference type="Proteomes" id="UP000886005">
    <property type="component" value="Unassembled WGS sequence"/>
</dbReference>
<dbReference type="GO" id="GO:0020037">
    <property type="term" value="F:heme binding"/>
    <property type="evidence" value="ECO:0007669"/>
    <property type="project" value="InterPro"/>
</dbReference>
<sequence length="132" mass="15404">MKHDIKNKQDIALLVNTFYDTIRGDEMLGPIFNDVAKVNWERHIPLLIEFWSTILFSKPGYKGNPMQVHIDLNEIFPLKEEHFHHWRQLFFTTVDDLFEGPAAEHIKQRATHIASLMMYKVLGTAGGFNIRP</sequence>
<dbReference type="InterPro" id="IPR009050">
    <property type="entry name" value="Globin-like_sf"/>
</dbReference>
<dbReference type="Gene3D" id="1.10.490.10">
    <property type="entry name" value="Globins"/>
    <property type="match status" value="1"/>
</dbReference>
<proteinExistence type="predicted"/>
<accession>A0A7V1LPD4</accession>
<reference evidence="1" key="1">
    <citation type="journal article" date="2020" name="mSystems">
        <title>Genome- and Community-Level Interaction Insights into Carbon Utilization and Element Cycling Functions of Hydrothermarchaeota in Hydrothermal Sediment.</title>
        <authorList>
            <person name="Zhou Z."/>
            <person name="Liu Y."/>
            <person name="Xu W."/>
            <person name="Pan J."/>
            <person name="Luo Z.H."/>
            <person name="Li M."/>
        </authorList>
    </citation>
    <scope>NUCLEOTIDE SEQUENCE [LARGE SCALE GENOMIC DNA]</scope>
    <source>
        <strain evidence="1">HyVt-456</strain>
    </source>
</reference>
<dbReference type="CDD" id="cd08916">
    <property type="entry name" value="TrHb3_P"/>
    <property type="match status" value="1"/>
</dbReference>
<dbReference type="EMBL" id="DRLD01000368">
    <property type="protein sequence ID" value="HED11605.1"/>
    <property type="molecule type" value="Genomic_DNA"/>
</dbReference>
<organism evidence="1">
    <name type="scientific">Caldithrix abyssi</name>
    <dbReference type="NCBI Taxonomy" id="187145"/>
    <lineage>
        <taxon>Bacteria</taxon>
        <taxon>Pseudomonadati</taxon>
        <taxon>Calditrichota</taxon>
        <taxon>Calditrichia</taxon>
        <taxon>Calditrichales</taxon>
        <taxon>Calditrichaceae</taxon>
        <taxon>Caldithrix</taxon>
    </lineage>
</organism>